<dbReference type="GeneID" id="30026845"/>
<reference evidence="10 11" key="1">
    <citation type="submission" date="2016-05" db="EMBL/GenBank/DDBJ databases">
        <title>Comparative genomics of biotechnologically important yeasts.</title>
        <authorList>
            <consortium name="DOE Joint Genome Institute"/>
            <person name="Riley R."/>
            <person name="Haridas S."/>
            <person name="Wolfe K.H."/>
            <person name="Lopes M.R."/>
            <person name="Hittinger C.T."/>
            <person name="Goker M."/>
            <person name="Salamov A."/>
            <person name="Wisecaver J."/>
            <person name="Long T.M."/>
            <person name="Aerts A.L."/>
            <person name="Barry K."/>
            <person name="Choi C."/>
            <person name="Clum A."/>
            <person name="Coughlan A.Y."/>
            <person name="Deshpande S."/>
            <person name="Douglass A.P."/>
            <person name="Hanson S.J."/>
            <person name="Klenk H.-P."/>
            <person name="LaButti K."/>
            <person name="Lapidus A."/>
            <person name="Lindquist E."/>
            <person name="Lipzen A."/>
            <person name="Meier-kolthoff J.P."/>
            <person name="Ohm R.A."/>
            <person name="Otillar R.P."/>
            <person name="Pangilinan J."/>
            <person name="Peng Y."/>
            <person name="Rokas A."/>
            <person name="Rosa C.A."/>
            <person name="Scheuner C."/>
            <person name="Sibirny A.A."/>
            <person name="Slot J.C."/>
            <person name="Stielow J.B."/>
            <person name="Sun H."/>
            <person name="Kurtzman C.P."/>
            <person name="Blackwell M."/>
            <person name="Grigoriev I.V."/>
            <person name="Jeffries T.W."/>
        </authorList>
    </citation>
    <scope>NUCLEOTIDE SEQUENCE [LARGE SCALE GENOMIC DNA]</scope>
    <source>
        <strain evidence="10 11">NRRL YB-4993</strain>
    </source>
</reference>
<feature type="domain" description="COG4 transport protein middle alpha-helical bundle" evidence="9">
    <location>
        <begin position="196"/>
        <end position="538"/>
    </location>
</feature>
<comment type="subcellular location">
    <subcellularLocation>
        <location evidence="1">Golgi apparatus membrane</location>
        <topology evidence="1">Peripheral membrane protein</topology>
    </subcellularLocation>
</comment>
<dbReference type="InterPro" id="IPR048680">
    <property type="entry name" value="COG4_N"/>
</dbReference>
<dbReference type="InterPro" id="IPR048682">
    <property type="entry name" value="COG4"/>
</dbReference>
<evidence type="ECO:0000313" key="10">
    <source>
        <dbReference type="EMBL" id="OBA21968.1"/>
    </source>
</evidence>
<evidence type="ECO:0000256" key="6">
    <source>
        <dbReference type="ARBA" id="ARBA00023034"/>
    </source>
</evidence>
<dbReference type="PANTHER" id="PTHR24016:SF0">
    <property type="entry name" value="CONSERVED OLIGOMERIC GOLGI COMPLEX SUBUNIT 4"/>
    <property type="match status" value="1"/>
</dbReference>
<organism evidence="10 11">
    <name type="scientific">Metschnikowia bicuspidata var. bicuspidata NRRL YB-4993</name>
    <dbReference type="NCBI Taxonomy" id="869754"/>
    <lineage>
        <taxon>Eukaryota</taxon>
        <taxon>Fungi</taxon>
        <taxon>Dikarya</taxon>
        <taxon>Ascomycota</taxon>
        <taxon>Saccharomycotina</taxon>
        <taxon>Pichiomycetes</taxon>
        <taxon>Metschnikowiaceae</taxon>
        <taxon>Metschnikowia</taxon>
    </lineage>
</organism>
<evidence type="ECO:0000256" key="2">
    <source>
        <dbReference type="ARBA" id="ARBA00009215"/>
    </source>
</evidence>
<proteinExistence type="inferred from homology"/>
<protein>
    <recommendedName>
        <fullName evidence="3">Conserved oligomeric Golgi complex subunit 4</fullName>
    </recommendedName>
    <alternativeName>
        <fullName evidence="8">Component of oligomeric Golgi complex 4</fullName>
    </alternativeName>
</protein>
<dbReference type="Pfam" id="PF20662">
    <property type="entry name" value="COG4_C"/>
    <property type="match status" value="1"/>
</dbReference>
<comment type="caution">
    <text evidence="10">The sequence shown here is derived from an EMBL/GenBank/DDBJ whole genome shotgun (WGS) entry which is preliminary data.</text>
</comment>
<keyword evidence="6" id="KW-0333">Golgi apparatus</keyword>
<keyword evidence="5" id="KW-0653">Protein transport</keyword>
<dbReference type="Pfam" id="PF20663">
    <property type="entry name" value="COG4_N"/>
    <property type="match status" value="1"/>
</dbReference>
<dbReference type="PANTHER" id="PTHR24016">
    <property type="entry name" value="CONSERVED OLIGOMERIC GOLGI COMPLEX SUBUNIT 4"/>
    <property type="match status" value="1"/>
</dbReference>
<comment type="similarity">
    <text evidence="2">Belongs to the COG4 family.</text>
</comment>
<dbReference type="GO" id="GO:0000139">
    <property type="term" value="C:Golgi membrane"/>
    <property type="evidence" value="ECO:0007669"/>
    <property type="project" value="UniProtKB-SubCell"/>
</dbReference>
<evidence type="ECO:0000256" key="1">
    <source>
        <dbReference type="ARBA" id="ARBA00004395"/>
    </source>
</evidence>
<keyword evidence="11" id="KW-1185">Reference proteome</keyword>
<evidence type="ECO:0000313" key="11">
    <source>
        <dbReference type="Proteomes" id="UP000092555"/>
    </source>
</evidence>
<keyword evidence="4" id="KW-0813">Transport</keyword>
<sequence>MYTVEKHKSRAPVSLLFTELSAPALHARSESLELRFHTASSAADLSHLVADIDTETAQTDAQLRHFIEAAARKHTQQISAVELTRAKLSGAITNLNDLTRVFSAANDLGHLLTSKIKALDLEIANVDNTLAFVADTQALKNNIGQIQYAIEKRNWAEAALCIHTIKHRLLPGLVGGRFASAVVPSSNIPELPGVTIDTWVAQLTDTFVALFNDAAKRRSVAEISAHFQLFPLIDQPEVGLNCYSKFICSVISDTSRTLINSATLGEIKPGIFASATASLFESVSTMLSQHTPLITKHYGEAYPQAIVYVVAKIQREIDSQIGAIADTFYDVNRVEKTLQDIKLHKFNALKKRLADFQLENAHNANVMDTDITSIVEVGDLANELAAILHHWSLYCKFITVKYFQSLPSAMAEPAKPRTEGLKLPELLASSNFETKIHNKLLPAFERLCAYYFRRSLEKAVSIEELPPLEPFLAASHECVSPEQPPISSVIEDVTLVFNSTLRNVLDSAQTSTVRQFASETLKVMQNDLINGILQKALVDNQPRYNNTLYMIEEDAATSNTATPSATRSGTPAPEPMGGFFKGASSAFGNVVGTGSAIVSAANPVAAGNSSKLMSFVIYLNTVATGQEFFQQIILNFTTNNPNYLKSNYPFGHDEEIINHIIKTELLEPFTAATGQVVKQSLLMILNQSIKNRLVLMINECFPDATEDNLILHSLATLNDPATISKFKQDWDFLIKPYKQTLHKTLYDKLLRLIVVNIANMMEKRLIAVLKKFKINELGALKLDKDLSYIINEICEDDYDLREKFVRLTQLVLLVGMDDQEYELSSYNGEEDDSGINWVLTPLERKQIRRFRF</sequence>
<dbReference type="InterPro" id="IPR013167">
    <property type="entry name" value="COG4_M"/>
</dbReference>
<dbReference type="OrthoDB" id="47059at2759"/>
<evidence type="ECO:0000256" key="7">
    <source>
        <dbReference type="ARBA" id="ARBA00023136"/>
    </source>
</evidence>
<dbReference type="RefSeq" id="XP_018712464.1">
    <property type="nucleotide sequence ID" value="XM_018853869.1"/>
</dbReference>
<dbReference type="AlphaFoldDB" id="A0A1A0HDG4"/>
<dbReference type="InterPro" id="IPR048684">
    <property type="entry name" value="COG4_C"/>
</dbReference>
<evidence type="ECO:0000256" key="5">
    <source>
        <dbReference type="ARBA" id="ARBA00022927"/>
    </source>
</evidence>
<evidence type="ECO:0000256" key="4">
    <source>
        <dbReference type="ARBA" id="ARBA00022448"/>
    </source>
</evidence>
<dbReference type="EMBL" id="LXTC01000002">
    <property type="protein sequence ID" value="OBA21968.1"/>
    <property type="molecule type" value="Genomic_DNA"/>
</dbReference>
<dbReference type="Gene3D" id="1.20.58.1970">
    <property type="match status" value="1"/>
</dbReference>
<dbReference type="Pfam" id="PF08318">
    <property type="entry name" value="COG4_m"/>
    <property type="match status" value="1"/>
</dbReference>
<keyword evidence="7" id="KW-0472">Membrane</keyword>
<dbReference type="STRING" id="869754.A0A1A0HDG4"/>
<dbReference type="SMART" id="SM00762">
    <property type="entry name" value="Cog4"/>
    <property type="match status" value="1"/>
</dbReference>
<dbReference type="Proteomes" id="UP000092555">
    <property type="component" value="Unassembled WGS sequence"/>
</dbReference>
<evidence type="ECO:0000256" key="8">
    <source>
        <dbReference type="ARBA" id="ARBA00031340"/>
    </source>
</evidence>
<evidence type="ECO:0000256" key="3">
    <source>
        <dbReference type="ARBA" id="ARBA00020975"/>
    </source>
</evidence>
<accession>A0A1A0HDG4</accession>
<dbReference type="GO" id="GO:0015031">
    <property type="term" value="P:protein transport"/>
    <property type="evidence" value="ECO:0007669"/>
    <property type="project" value="UniProtKB-KW"/>
</dbReference>
<gene>
    <name evidence="10" type="ORF">METBIDRAFT_10876</name>
</gene>
<name>A0A1A0HDG4_9ASCO</name>
<evidence type="ECO:0000259" key="9">
    <source>
        <dbReference type="SMART" id="SM00762"/>
    </source>
</evidence>